<dbReference type="AlphaFoldDB" id="A0A1W1X7Y6"/>
<proteinExistence type="inferred from homology"/>
<dbReference type="NCBIfam" id="NF004637">
    <property type="entry name" value="PRK05986.1"/>
    <property type="match status" value="1"/>
</dbReference>
<evidence type="ECO:0000256" key="5">
    <source>
        <dbReference type="ARBA" id="ARBA00031529"/>
    </source>
</evidence>
<dbReference type="GO" id="GO:0009236">
    <property type="term" value="P:cobalamin biosynthetic process"/>
    <property type="evidence" value="ECO:0007669"/>
    <property type="project" value="UniProtKB-UniPathway"/>
</dbReference>
<dbReference type="PANTHER" id="PTHR46638">
    <property type="entry name" value="CORRINOID ADENOSYLTRANSFERASE"/>
    <property type="match status" value="1"/>
</dbReference>
<comment type="similarity">
    <text evidence="2">Belongs to the Cob(I)alamin adenosyltransferase family.</text>
</comment>
<keyword evidence="11" id="KW-1185">Reference proteome</keyword>
<protein>
    <recommendedName>
        <fullName evidence="3">corrinoid adenosyltransferase</fullName>
        <ecNumber evidence="3">2.5.1.17</ecNumber>
    </recommendedName>
    <alternativeName>
        <fullName evidence="5">Cob(II)alamin adenosyltransferase</fullName>
    </alternativeName>
    <alternativeName>
        <fullName evidence="7">Cob(II)yrinic acid a,c-diamide adenosyltransferase</fullName>
    </alternativeName>
    <alternativeName>
        <fullName evidence="6">Cobinamide/cobalamin adenosyltransferase</fullName>
    </alternativeName>
</protein>
<evidence type="ECO:0000313" key="10">
    <source>
        <dbReference type="EMBL" id="SMC20072.1"/>
    </source>
</evidence>
<evidence type="ECO:0000256" key="2">
    <source>
        <dbReference type="ARBA" id="ARBA00007487"/>
    </source>
</evidence>
<comment type="function">
    <text evidence="4">Required for both de novo synthesis of the corrin ring for the assimilation of exogenous corrinoids. Participates in the adenosylation of a variety of incomplete and complete corrinoids.</text>
</comment>
<dbReference type="NCBIfam" id="TIGR00708">
    <property type="entry name" value="cobA"/>
    <property type="match status" value="1"/>
</dbReference>
<dbReference type="RefSeq" id="WP_084056509.1">
    <property type="nucleotide sequence ID" value="NZ_FWXF01000003.1"/>
</dbReference>
<comment type="catalytic activity">
    <reaction evidence="9">
        <text>2 cob(II)alamin + reduced [electron-transfer flavoprotein] + 2 ATP = 2 adenosylcob(III)alamin + 2 triphosphate + oxidized [electron-transfer flavoprotein] + 3 H(+)</text>
        <dbReference type="Rhea" id="RHEA:28671"/>
        <dbReference type="Rhea" id="RHEA-COMP:10685"/>
        <dbReference type="Rhea" id="RHEA-COMP:10686"/>
        <dbReference type="ChEBI" id="CHEBI:15378"/>
        <dbReference type="ChEBI" id="CHEBI:16304"/>
        <dbReference type="ChEBI" id="CHEBI:18036"/>
        <dbReference type="ChEBI" id="CHEBI:18408"/>
        <dbReference type="ChEBI" id="CHEBI:30616"/>
        <dbReference type="ChEBI" id="CHEBI:57692"/>
        <dbReference type="ChEBI" id="CHEBI:58307"/>
        <dbReference type="EC" id="2.5.1.17"/>
    </reaction>
</comment>
<dbReference type="InterPro" id="IPR003724">
    <property type="entry name" value="CblAdoTrfase_CobA"/>
</dbReference>
<dbReference type="EC" id="2.5.1.17" evidence="3"/>
<dbReference type="SUPFAM" id="SSF52540">
    <property type="entry name" value="P-loop containing nucleoside triphosphate hydrolases"/>
    <property type="match status" value="1"/>
</dbReference>
<dbReference type="Proteomes" id="UP000192783">
    <property type="component" value="Unassembled WGS sequence"/>
</dbReference>
<gene>
    <name evidence="10" type="ORF">SAMN02746041_00799</name>
</gene>
<dbReference type="InterPro" id="IPR027417">
    <property type="entry name" value="P-loop_NTPase"/>
</dbReference>
<dbReference type="GO" id="GO:0005524">
    <property type="term" value="F:ATP binding"/>
    <property type="evidence" value="ECO:0007669"/>
    <property type="project" value="InterPro"/>
</dbReference>
<comment type="pathway">
    <text evidence="1">Cofactor biosynthesis; adenosylcobalamin biosynthesis; adenosylcobalamin from cob(II)yrinate a,c-diamide: step 2/7.</text>
</comment>
<evidence type="ECO:0000313" key="11">
    <source>
        <dbReference type="Proteomes" id="UP000192783"/>
    </source>
</evidence>
<reference evidence="10 11" key="1">
    <citation type="submission" date="2017-04" db="EMBL/GenBank/DDBJ databases">
        <authorList>
            <person name="Afonso C.L."/>
            <person name="Miller P.J."/>
            <person name="Scott M.A."/>
            <person name="Spackman E."/>
            <person name="Goraichik I."/>
            <person name="Dimitrov K.M."/>
            <person name="Suarez D.L."/>
            <person name="Swayne D.E."/>
        </authorList>
    </citation>
    <scope>NUCLEOTIDE SEQUENCE [LARGE SCALE GENOMIC DNA]</scope>
    <source>
        <strain evidence="10 11">DSM 13146</strain>
    </source>
</reference>
<evidence type="ECO:0000256" key="7">
    <source>
        <dbReference type="ARBA" id="ARBA00033354"/>
    </source>
</evidence>
<dbReference type="OrthoDB" id="9810309at2"/>
<evidence type="ECO:0000256" key="6">
    <source>
        <dbReference type="ARBA" id="ARBA00033334"/>
    </source>
</evidence>
<comment type="catalytic activity">
    <reaction evidence="8">
        <text>2 cob(II)yrinate a,c diamide + reduced [electron-transfer flavoprotein] + 2 ATP = 2 adenosylcob(III)yrinate a,c-diamide + 2 triphosphate + oxidized [electron-transfer flavoprotein] + 3 H(+)</text>
        <dbReference type="Rhea" id="RHEA:11528"/>
        <dbReference type="Rhea" id="RHEA-COMP:10685"/>
        <dbReference type="Rhea" id="RHEA-COMP:10686"/>
        <dbReference type="ChEBI" id="CHEBI:15378"/>
        <dbReference type="ChEBI" id="CHEBI:18036"/>
        <dbReference type="ChEBI" id="CHEBI:30616"/>
        <dbReference type="ChEBI" id="CHEBI:57692"/>
        <dbReference type="ChEBI" id="CHEBI:58307"/>
        <dbReference type="ChEBI" id="CHEBI:58503"/>
        <dbReference type="ChEBI" id="CHEBI:58537"/>
        <dbReference type="EC" id="2.5.1.17"/>
    </reaction>
</comment>
<dbReference type="PIRSF" id="PIRSF015617">
    <property type="entry name" value="Adensltrnsf_CobA"/>
    <property type="match status" value="1"/>
</dbReference>
<keyword evidence="10" id="KW-0808">Transferase</keyword>
<dbReference type="CDD" id="cd00561">
    <property type="entry name" value="CobA_ACA"/>
    <property type="match status" value="1"/>
</dbReference>
<dbReference type="PANTHER" id="PTHR46638:SF1">
    <property type="entry name" value="CORRINOID ADENOSYLTRANSFERASE"/>
    <property type="match status" value="1"/>
</dbReference>
<dbReference type="EMBL" id="FWXF01000003">
    <property type="protein sequence ID" value="SMC20072.1"/>
    <property type="molecule type" value="Genomic_DNA"/>
</dbReference>
<dbReference type="UniPathway" id="UPA00148">
    <property type="reaction ID" value="UER00233"/>
</dbReference>
<dbReference type="GO" id="GO:0008817">
    <property type="term" value="F:corrinoid adenosyltransferase activity"/>
    <property type="evidence" value="ECO:0007669"/>
    <property type="project" value="UniProtKB-EC"/>
</dbReference>
<accession>A0A1W1X7Y6</accession>
<name>A0A1W1X7Y6_9BACT</name>
<evidence type="ECO:0000256" key="8">
    <source>
        <dbReference type="ARBA" id="ARBA00048555"/>
    </source>
</evidence>
<dbReference type="Gene3D" id="3.40.50.300">
    <property type="entry name" value="P-loop containing nucleotide triphosphate hydrolases"/>
    <property type="match status" value="1"/>
</dbReference>
<sequence length="174" mass="19470">MSPNGLFLVFTGEGKGKTTAALGQALRAAGHGMRVLILQFIKGSWHYGELEAVKRLPTVTLEPLGRGFTWKKESLEEDRRLAQRGWEKARQALLSGSHDLIILDELNNVLAYGLLDVHRVVDDIRRRRPSCHVVATGRGAPRELVREADCVTEMIAVKHHYHTQGVRAQKGIEF</sequence>
<evidence type="ECO:0000256" key="9">
    <source>
        <dbReference type="ARBA" id="ARBA00048692"/>
    </source>
</evidence>
<organism evidence="10 11">
    <name type="scientific">Desulfacinum hydrothermale DSM 13146</name>
    <dbReference type="NCBI Taxonomy" id="1121390"/>
    <lineage>
        <taxon>Bacteria</taxon>
        <taxon>Pseudomonadati</taxon>
        <taxon>Thermodesulfobacteriota</taxon>
        <taxon>Syntrophobacteria</taxon>
        <taxon>Syntrophobacterales</taxon>
        <taxon>Syntrophobacteraceae</taxon>
        <taxon>Desulfacinum</taxon>
    </lineage>
</organism>
<evidence type="ECO:0000256" key="3">
    <source>
        <dbReference type="ARBA" id="ARBA00012454"/>
    </source>
</evidence>
<evidence type="ECO:0000256" key="4">
    <source>
        <dbReference type="ARBA" id="ARBA00024929"/>
    </source>
</evidence>
<evidence type="ECO:0000256" key="1">
    <source>
        <dbReference type="ARBA" id="ARBA00005121"/>
    </source>
</evidence>
<dbReference type="STRING" id="1121390.SAMN02746041_00799"/>
<dbReference type="Pfam" id="PF02572">
    <property type="entry name" value="CobA_CobO_BtuR"/>
    <property type="match status" value="1"/>
</dbReference>